<dbReference type="SUPFAM" id="SSF55174">
    <property type="entry name" value="Alpha-L RNA-binding motif"/>
    <property type="match status" value="1"/>
</dbReference>
<name>A0ABV6C1J9_9ACTN</name>
<evidence type="ECO:0000256" key="4">
    <source>
        <dbReference type="PROSITE-ProRule" id="PRU00182"/>
    </source>
</evidence>
<dbReference type="InterPro" id="IPR006145">
    <property type="entry name" value="PsdUridine_synth_RsuA/RluA"/>
</dbReference>
<proteinExistence type="inferred from homology"/>
<dbReference type="InterPro" id="IPR036986">
    <property type="entry name" value="S4_RNA-bd_sf"/>
</dbReference>
<dbReference type="SUPFAM" id="SSF55120">
    <property type="entry name" value="Pseudouridine synthase"/>
    <property type="match status" value="1"/>
</dbReference>
<gene>
    <name evidence="7" type="ORF">ACFFRE_05300</name>
</gene>
<dbReference type="Gene3D" id="3.10.290.10">
    <property type="entry name" value="RNA-binding S4 domain"/>
    <property type="match status" value="1"/>
</dbReference>
<comment type="caution">
    <text evidence="7">The sequence shown here is derived from an EMBL/GenBank/DDBJ whole genome shotgun (WGS) entry which is preliminary data.</text>
</comment>
<dbReference type="PROSITE" id="PS01129">
    <property type="entry name" value="PSI_RLU"/>
    <property type="match status" value="1"/>
</dbReference>
<dbReference type="EC" id="5.4.99.-" evidence="5"/>
<dbReference type="InterPro" id="IPR050188">
    <property type="entry name" value="RluA_PseudoU_synthase"/>
</dbReference>
<dbReference type="InterPro" id="IPR020103">
    <property type="entry name" value="PsdUridine_synth_cat_dom_sf"/>
</dbReference>
<keyword evidence="3 5" id="KW-0413">Isomerase</keyword>
<dbReference type="Proteomes" id="UP001589788">
    <property type="component" value="Unassembled WGS sequence"/>
</dbReference>
<dbReference type="InterPro" id="IPR002942">
    <property type="entry name" value="S4_RNA-bd"/>
</dbReference>
<dbReference type="InterPro" id="IPR006224">
    <property type="entry name" value="PsdUridine_synth_RluA-like_CS"/>
</dbReference>
<dbReference type="SMART" id="SM00363">
    <property type="entry name" value="S4"/>
    <property type="match status" value="1"/>
</dbReference>
<comment type="catalytic activity">
    <reaction evidence="1 5">
        <text>a uridine in RNA = a pseudouridine in RNA</text>
        <dbReference type="Rhea" id="RHEA:48348"/>
        <dbReference type="Rhea" id="RHEA-COMP:12068"/>
        <dbReference type="Rhea" id="RHEA-COMP:12069"/>
        <dbReference type="ChEBI" id="CHEBI:65314"/>
        <dbReference type="ChEBI" id="CHEBI:65315"/>
    </reaction>
</comment>
<evidence type="ECO:0000256" key="3">
    <source>
        <dbReference type="ARBA" id="ARBA00023235"/>
    </source>
</evidence>
<dbReference type="CDD" id="cd00165">
    <property type="entry name" value="S4"/>
    <property type="match status" value="1"/>
</dbReference>
<evidence type="ECO:0000256" key="2">
    <source>
        <dbReference type="ARBA" id="ARBA00010876"/>
    </source>
</evidence>
<evidence type="ECO:0000259" key="6">
    <source>
        <dbReference type="SMART" id="SM00363"/>
    </source>
</evidence>
<accession>A0ABV6C1J9</accession>
<dbReference type="EMBL" id="JBHLYQ010000037">
    <property type="protein sequence ID" value="MFC0081562.1"/>
    <property type="molecule type" value="Genomic_DNA"/>
</dbReference>
<dbReference type="PANTHER" id="PTHR21600:SF44">
    <property type="entry name" value="RIBOSOMAL LARGE SUBUNIT PSEUDOURIDINE SYNTHASE D"/>
    <property type="match status" value="1"/>
</dbReference>
<keyword evidence="8" id="KW-1185">Reference proteome</keyword>
<keyword evidence="4" id="KW-0694">RNA-binding</keyword>
<evidence type="ECO:0000313" key="7">
    <source>
        <dbReference type="EMBL" id="MFC0081562.1"/>
    </source>
</evidence>
<dbReference type="Pfam" id="PF00849">
    <property type="entry name" value="PseudoU_synth_2"/>
    <property type="match status" value="1"/>
</dbReference>
<dbReference type="Gene3D" id="3.30.2350.10">
    <property type="entry name" value="Pseudouridine synthase"/>
    <property type="match status" value="1"/>
</dbReference>
<protein>
    <recommendedName>
        <fullName evidence="5">Pseudouridine synthase</fullName>
        <ecNumber evidence="5">5.4.99.-</ecNumber>
    </recommendedName>
</protein>
<sequence>MLVPRSLAGQRLDRAVALLLNVSRAEATGLVSDGRVKVDGVAVRVRHQPLREGQHLEVTLPSRPAALAPDPSVPYDVVLEDPDLLVIDKPPGVSVHPGAGRATGTLVHGLLARYPELAELPSAGAGDPSRPGIVHRIDRDTSGLLVVARTPAAYHALRQAIDEHRVERTYLALVHGQPEDRGLVDAPIGRSLRHPDRMAVQAGGRPSRSWFEVLARYDEPRSLALVRVTLETGRTHQIRVHMAAIGHPVVGDRRYGRAGDQRILGAARQWLHASELALAHPADSRPFWAKSPLPADLRAVLEACR</sequence>
<organism evidence="7 8">
    <name type="scientific">Aciditerrimonas ferrireducens</name>
    <dbReference type="NCBI Taxonomy" id="667306"/>
    <lineage>
        <taxon>Bacteria</taxon>
        <taxon>Bacillati</taxon>
        <taxon>Actinomycetota</taxon>
        <taxon>Acidimicrobiia</taxon>
        <taxon>Acidimicrobiales</taxon>
        <taxon>Acidimicrobiaceae</taxon>
        <taxon>Aciditerrimonas</taxon>
    </lineage>
</organism>
<dbReference type="InterPro" id="IPR006225">
    <property type="entry name" value="PsdUridine_synth_RluC/D"/>
</dbReference>
<dbReference type="PROSITE" id="PS50889">
    <property type="entry name" value="S4"/>
    <property type="match status" value="1"/>
</dbReference>
<comment type="function">
    <text evidence="5">Responsible for synthesis of pseudouridine from uracil.</text>
</comment>
<reference evidence="7 8" key="1">
    <citation type="submission" date="2024-09" db="EMBL/GenBank/DDBJ databases">
        <authorList>
            <person name="Sun Q."/>
            <person name="Mori K."/>
        </authorList>
    </citation>
    <scope>NUCLEOTIDE SEQUENCE [LARGE SCALE GENOMIC DNA]</scope>
    <source>
        <strain evidence="7 8">JCM 15389</strain>
    </source>
</reference>
<dbReference type="Pfam" id="PF01479">
    <property type="entry name" value="S4"/>
    <property type="match status" value="1"/>
</dbReference>
<feature type="domain" description="RNA-binding S4" evidence="6">
    <location>
        <begin position="10"/>
        <end position="69"/>
    </location>
</feature>
<evidence type="ECO:0000256" key="1">
    <source>
        <dbReference type="ARBA" id="ARBA00000073"/>
    </source>
</evidence>
<dbReference type="CDD" id="cd02869">
    <property type="entry name" value="PseudoU_synth_RluA_like"/>
    <property type="match status" value="1"/>
</dbReference>
<evidence type="ECO:0000313" key="8">
    <source>
        <dbReference type="Proteomes" id="UP001589788"/>
    </source>
</evidence>
<dbReference type="NCBIfam" id="TIGR00005">
    <property type="entry name" value="rluA_subfam"/>
    <property type="match status" value="1"/>
</dbReference>
<evidence type="ECO:0000256" key="5">
    <source>
        <dbReference type="RuleBase" id="RU362028"/>
    </source>
</evidence>
<dbReference type="RefSeq" id="WP_377788844.1">
    <property type="nucleotide sequence ID" value="NZ_JBHLYQ010000037.1"/>
</dbReference>
<comment type="similarity">
    <text evidence="2 5">Belongs to the pseudouridine synthase RluA family.</text>
</comment>
<dbReference type="PANTHER" id="PTHR21600">
    <property type="entry name" value="MITOCHONDRIAL RNA PSEUDOURIDINE SYNTHASE"/>
    <property type="match status" value="1"/>
</dbReference>